<dbReference type="GO" id="GO:0030077">
    <property type="term" value="C:plasma membrane light-harvesting complex"/>
    <property type="evidence" value="ECO:0007669"/>
    <property type="project" value="InterPro"/>
</dbReference>
<evidence type="ECO:0000256" key="1">
    <source>
        <dbReference type="ARBA" id="ARBA00003196"/>
    </source>
</evidence>
<dbReference type="OrthoDB" id="951235at2"/>
<organism evidence="9 10">
    <name type="scientific">Pedobacter hartonius</name>
    <dbReference type="NCBI Taxonomy" id="425514"/>
    <lineage>
        <taxon>Bacteria</taxon>
        <taxon>Pseudomonadati</taxon>
        <taxon>Bacteroidota</taxon>
        <taxon>Sphingobacteriia</taxon>
        <taxon>Sphingobacteriales</taxon>
        <taxon>Sphingobacteriaceae</taxon>
        <taxon>Pedobacter</taxon>
    </lineage>
</organism>
<dbReference type="STRING" id="425514.SAMN05443550_11460"/>
<name>A0A1H4H9J2_9SPHI</name>
<evidence type="ECO:0000256" key="2">
    <source>
        <dbReference type="ARBA" id="ARBA00015978"/>
    </source>
</evidence>
<dbReference type="Pfam" id="PF02276">
    <property type="entry name" value="CytoC_RC"/>
    <property type="match status" value="1"/>
</dbReference>
<keyword evidence="10" id="KW-1185">Reference proteome</keyword>
<evidence type="ECO:0000256" key="8">
    <source>
        <dbReference type="ARBA" id="ARBA00023004"/>
    </source>
</evidence>
<dbReference type="InterPro" id="IPR036280">
    <property type="entry name" value="Multihaem_cyt_sf"/>
</dbReference>
<dbReference type="AlphaFoldDB" id="A0A1H4H9J2"/>
<evidence type="ECO:0000256" key="3">
    <source>
        <dbReference type="ARBA" id="ARBA00022448"/>
    </source>
</evidence>
<keyword evidence="3" id="KW-0813">Transport</keyword>
<keyword evidence="4" id="KW-0602">Photosynthesis</keyword>
<comment type="function">
    <text evidence="1">The reaction center of purple bacteria contains a tightly bound cytochrome molecule which re-reduces the photo oxidized primary electron donor.</text>
</comment>
<keyword evidence="8" id="KW-0408">Iron</keyword>
<proteinExistence type="predicted"/>
<protein>
    <recommendedName>
        <fullName evidence="2">Photosynthetic reaction center cytochrome c subunit</fullName>
    </recommendedName>
</protein>
<evidence type="ECO:0000313" key="10">
    <source>
        <dbReference type="Proteomes" id="UP000198850"/>
    </source>
</evidence>
<dbReference type="GO" id="GO:0020037">
    <property type="term" value="F:heme binding"/>
    <property type="evidence" value="ECO:0007669"/>
    <property type="project" value="InterPro"/>
</dbReference>
<dbReference type="Proteomes" id="UP000198850">
    <property type="component" value="Unassembled WGS sequence"/>
</dbReference>
<dbReference type="GO" id="GO:0009055">
    <property type="term" value="F:electron transfer activity"/>
    <property type="evidence" value="ECO:0007669"/>
    <property type="project" value="InterPro"/>
</dbReference>
<evidence type="ECO:0000313" key="9">
    <source>
        <dbReference type="EMBL" id="SEB18090.1"/>
    </source>
</evidence>
<dbReference type="GO" id="GO:0019684">
    <property type="term" value="P:photosynthesis, light reaction"/>
    <property type="evidence" value="ECO:0007669"/>
    <property type="project" value="InterPro"/>
</dbReference>
<dbReference type="EMBL" id="FNRA01000014">
    <property type="protein sequence ID" value="SEB18090.1"/>
    <property type="molecule type" value="Genomic_DNA"/>
</dbReference>
<dbReference type="Gene3D" id="1.10.468.10">
    <property type="entry name" value="Photosynthetic Reaction Center, subunit C, domain 2"/>
    <property type="match status" value="1"/>
</dbReference>
<dbReference type="GO" id="GO:0005506">
    <property type="term" value="F:iron ion binding"/>
    <property type="evidence" value="ECO:0007669"/>
    <property type="project" value="InterPro"/>
</dbReference>
<sequence>MPSRTLITLSLLIFTVVLMSAFMPQAPNKANNLKILPKDISHEELDKIMDGFKVALGVKCSFCHSADKDDPKHMDFASDTKLEKEMARDMMRMTININKKYFHIKDAGDTKAVLAVSCFTCHNGNAHPDNK</sequence>
<keyword evidence="7" id="KW-0249">Electron transport</keyword>
<keyword evidence="6" id="KW-0479">Metal-binding</keyword>
<dbReference type="NCBIfam" id="NF033196">
    <property type="entry name" value="c_type_nonphoto"/>
    <property type="match status" value="1"/>
</dbReference>
<evidence type="ECO:0000256" key="5">
    <source>
        <dbReference type="ARBA" id="ARBA00022617"/>
    </source>
</evidence>
<dbReference type="SUPFAM" id="SSF48695">
    <property type="entry name" value="Multiheme cytochromes"/>
    <property type="match status" value="1"/>
</dbReference>
<reference evidence="9 10" key="1">
    <citation type="submission" date="2016-10" db="EMBL/GenBank/DDBJ databases">
        <authorList>
            <person name="de Groot N.N."/>
        </authorList>
    </citation>
    <scope>NUCLEOTIDE SEQUENCE [LARGE SCALE GENOMIC DNA]</scope>
    <source>
        <strain evidence="9 10">DSM 19033</strain>
    </source>
</reference>
<dbReference type="InterPro" id="IPR003158">
    <property type="entry name" value="Photosyn_RC_cyt_c-su"/>
</dbReference>
<dbReference type="RefSeq" id="WP_090559686.1">
    <property type="nucleotide sequence ID" value="NZ_FNRA01000014.1"/>
</dbReference>
<evidence type="ECO:0000256" key="4">
    <source>
        <dbReference type="ARBA" id="ARBA00022531"/>
    </source>
</evidence>
<dbReference type="InterPro" id="IPR023119">
    <property type="entry name" value="Multihaem_cyt_PRC_cyt_su-like"/>
</dbReference>
<evidence type="ECO:0000256" key="7">
    <source>
        <dbReference type="ARBA" id="ARBA00022982"/>
    </source>
</evidence>
<keyword evidence="5" id="KW-0349">Heme</keyword>
<gene>
    <name evidence="9" type="ORF">SAMN05443550_11460</name>
</gene>
<evidence type="ECO:0000256" key="6">
    <source>
        <dbReference type="ARBA" id="ARBA00022723"/>
    </source>
</evidence>
<accession>A0A1H4H9J2</accession>